<keyword evidence="1" id="KW-1133">Transmembrane helix</keyword>
<evidence type="ECO:0000313" key="3">
    <source>
        <dbReference type="Proteomes" id="UP000278673"/>
    </source>
</evidence>
<sequence length="193" mass="21988">MKDHQIIALFEGSPPEVEVVIRTRATNLLAIAHEFGYVISAHRIYPQTGILRFVFARDDSEMARRRAAWAHYHYRINGAWWATSNPGPSLTAISPMQAGEARYGLYLQEQRPHSWYQWRAAGVAGAAAVLGIVQLFSSPLGAIICLAIALFFVSFMIWGPRWRARKEAEYRRTLEDFERQRVFWSYDQQGGGG</sequence>
<keyword evidence="1" id="KW-0472">Membrane</keyword>
<dbReference type="EMBL" id="RFFJ01000130">
    <property type="protein sequence ID" value="RMI36848.1"/>
    <property type="molecule type" value="Genomic_DNA"/>
</dbReference>
<dbReference type="Proteomes" id="UP000278673">
    <property type="component" value="Unassembled WGS sequence"/>
</dbReference>
<feature type="transmembrane region" description="Helical" evidence="1">
    <location>
        <begin position="140"/>
        <end position="158"/>
    </location>
</feature>
<keyword evidence="3" id="KW-1185">Reference proteome</keyword>
<keyword evidence="1" id="KW-0812">Transmembrane</keyword>
<gene>
    <name evidence="2" type="ORF">EBN88_20455</name>
</gene>
<reference evidence="2 3" key="1">
    <citation type="submission" date="2018-10" db="EMBL/GenBank/DDBJ databases">
        <title>Isolation, diversity and antifungal activity of actinobacteria from wheat.</title>
        <authorList>
            <person name="Han C."/>
        </authorList>
    </citation>
    <scope>NUCLEOTIDE SEQUENCE [LARGE SCALE GENOMIC DNA]</scope>
    <source>
        <strain evidence="2 3">NEAU-YY642</strain>
    </source>
</reference>
<evidence type="ECO:0000313" key="2">
    <source>
        <dbReference type="EMBL" id="RMI36848.1"/>
    </source>
</evidence>
<comment type="caution">
    <text evidence="2">The sequence shown here is derived from an EMBL/GenBank/DDBJ whole genome shotgun (WGS) entry which is preliminary data.</text>
</comment>
<evidence type="ECO:0000256" key="1">
    <source>
        <dbReference type="SAM" id="Phobius"/>
    </source>
</evidence>
<accession>A0A3M2LPS3</accession>
<feature type="transmembrane region" description="Helical" evidence="1">
    <location>
        <begin position="116"/>
        <end position="134"/>
    </location>
</feature>
<dbReference type="AlphaFoldDB" id="A0A3M2LPS3"/>
<name>A0A3M2LPS3_9ACTN</name>
<organism evidence="2 3">
    <name type="scientific">Streptomyces triticirhizae</name>
    <dbReference type="NCBI Taxonomy" id="2483353"/>
    <lineage>
        <taxon>Bacteria</taxon>
        <taxon>Bacillati</taxon>
        <taxon>Actinomycetota</taxon>
        <taxon>Actinomycetes</taxon>
        <taxon>Kitasatosporales</taxon>
        <taxon>Streptomycetaceae</taxon>
        <taxon>Streptomyces</taxon>
    </lineage>
</organism>
<protein>
    <submittedName>
        <fullName evidence="2">Uncharacterized protein</fullName>
    </submittedName>
</protein>
<proteinExistence type="predicted"/>
<dbReference type="RefSeq" id="WP_122185368.1">
    <property type="nucleotide sequence ID" value="NZ_RFFJ01000130.1"/>
</dbReference>